<protein>
    <submittedName>
        <fullName evidence="1">Uncharacterized protein</fullName>
    </submittedName>
</protein>
<dbReference type="AlphaFoldDB" id="A0A0D6LLL5"/>
<dbReference type="EMBL" id="KE125068">
    <property type="protein sequence ID" value="EPB72093.1"/>
    <property type="molecule type" value="Genomic_DNA"/>
</dbReference>
<gene>
    <name evidence="1" type="ORF">ANCCEY_08815</name>
</gene>
<dbReference type="Proteomes" id="UP000054495">
    <property type="component" value="Unassembled WGS sequence"/>
</dbReference>
<evidence type="ECO:0000313" key="2">
    <source>
        <dbReference type="Proteomes" id="UP000054495"/>
    </source>
</evidence>
<evidence type="ECO:0000313" key="1">
    <source>
        <dbReference type="EMBL" id="EPB72093.1"/>
    </source>
</evidence>
<proteinExistence type="predicted"/>
<name>A0A0D6LLL5_9BILA</name>
<organism evidence="1 2">
    <name type="scientific">Ancylostoma ceylanicum</name>
    <dbReference type="NCBI Taxonomy" id="53326"/>
    <lineage>
        <taxon>Eukaryota</taxon>
        <taxon>Metazoa</taxon>
        <taxon>Ecdysozoa</taxon>
        <taxon>Nematoda</taxon>
        <taxon>Chromadorea</taxon>
        <taxon>Rhabditida</taxon>
        <taxon>Rhabditina</taxon>
        <taxon>Rhabditomorpha</taxon>
        <taxon>Strongyloidea</taxon>
        <taxon>Ancylostomatidae</taxon>
        <taxon>Ancylostomatinae</taxon>
        <taxon>Ancylostoma</taxon>
    </lineage>
</organism>
<keyword evidence="2" id="KW-1185">Reference proteome</keyword>
<reference evidence="1 2" key="1">
    <citation type="submission" date="2013-05" db="EMBL/GenBank/DDBJ databases">
        <title>Draft genome of the parasitic nematode Anyclostoma ceylanicum.</title>
        <authorList>
            <person name="Mitreva M."/>
        </authorList>
    </citation>
    <scope>NUCLEOTIDE SEQUENCE [LARGE SCALE GENOMIC DNA]</scope>
</reference>
<accession>A0A0D6LLL5</accession>
<dbReference type="Gene3D" id="3.40.50.2300">
    <property type="match status" value="1"/>
</dbReference>
<sequence>MTFQQAIDVENARMEVDEIRYSVQNVSKVIRFSEVQSEKLIDSVVEQTKDMTRCESSSRYFTRLLNHLEHALVYVTFGNVRLFRKILMSMGKLGLTDSQQYLLIYLDADYNWLNVYHAMNNHFFRIVLTAKSNERLYDVSLSWYSASEGIVPKEKYIGLAI</sequence>